<feature type="region of interest" description="Disordered" evidence="1">
    <location>
        <begin position="24"/>
        <end position="47"/>
    </location>
</feature>
<dbReference type="RefSeq" id="WP_067957136.1">
    <property type="nucleotide sequence ID" value="NZ_CP015005.1"/>
</dbReference>
<organism evidence="2 3">
    <name type="scientific">Aminobacter aminovorans</name>
    <name type="common">Chelatobacter heintzii</name>
    <dbReference type="NCBI Taxonomy" id="83263"/>
    <lineage>
        <taxon>Bacteria</taxon>
        <taxon>Pseudomonadati</taxon>
        <taxon>Pseudomonadota</taxon>
        <taxon>Alphaproteobacteria</taxon>
        <taxon>Hyphomicrobiales</taxon>
        <taxon>Phyllobacteriaceae</taxon>
        <taxon>Aminobacter</taxon>
    </lineage>
</organism>
<evidence type="ECO:0000313" key="3">
    <source>
        <dbReference type="Proteomes" id="UP000577697"/>
    </source>
</evidence>
<accession>A0ABR6HIC8</accession>
<reference evidence="2 3" key="1">
    <citation type="submission" date="2020-08" db="EMBL/GenBank/DDBJ databases">
        <title>Genomic Encyclopedia of Type Strains, Phase IV (KMG-IV): sequencing the most valuable type-strain genomes for metagenomic binning, comparative biology and taxonomic classification.</title>
        <authorList>
            <person name="Goeker M."/>
        </authorList>
    </citation>
    <scope>NUCLEOTIDE SEQUENCE [LARGE SCALE GENOMIC DNA]</scope>
    <source>
        <strain evidence="2 3">DSM 10368</strain>
    </source>
</reference>
<evidence type="ECO:0000256" key="1">
    <source>
        <dbReference type="SAM" id="MobiDB-lite"/>
    </source>
</evidence>
<protein>
    <submittedName>
        <fullName evidence="2">Uncharacterized protein</fullName>
    </submittedName>
</protein>
<dbReference type="Proteomes" id="UP000577697">
    <property type="component" value="Unassembled WGS sequence"/>
</dbReference>
<gene>
    <name evidence="2" type="ORF">FHS67_006666</name>
</gene>
<keyword evidence="3" id="KW-1185">Reference proteome</keyword>
<name>A0ABR6HIC8_AMIAI</name>
<proteinExistence type="predicted"/>
<dbReference type="EMBL" id="JACICB010000050">
    <property type="protein sequence ID" value="MBB3710302.1"/>
    <property type="molecule type" value="Genomic_DNA"/>
</dbReference>
<comment type="caution">
    <text evidence="2">The sequence shown here is derived from an EMBL/GenBank/DDBJ whole genome shotgun (WGS) entry which is preliminary data.</text>
</comment>
<evidence type="ECO:0000313" key="2">
    <source>
        <dbReference type="EMBL" id="MBB3710302.1"/>
    </source>
</evidence>
<feature type="compositionally biased region" description="Basic and acidic residues" evidence="1">
    <location>
        <begin position="36"/>
        <end position="47"/>
    </location>
</feature>
<sequence>MDHLVGRGLGDAGHAGTQSIFARQCGQGASQPKRPASHEHNLTEPDAKFLNHRFGDFLDNDEITS</sequence>